<evidence type="ECO:0000256" key="6">
    <source>
        <dbReference type="ARBA" id="ARBA00023136"/>
    </source>
</evidence>
<proteinExistence type="inferred from homology"/>
<reference evidence="8 9" key="1">
    <citation type="submission" date="2024-02" db="EMBL/GenBank/DDBJ databases">
        <title>Genome sequence of Aquincola sp. MAHUQ-54.</title>
        <authorList>
            <person name="Huq M.A."/>
        </authorList>
    </citation>
    <scope>NUCLEOTIDE SEQUENCE [LARGE SCALE GENOMIC DNA]</scope>
    <source>
        <strain evidence="8 9">MAHUQ-54</strain>
    </source>
</reference>
<keyword evidence="6 7" id="KW-0472">Membrane</keyword>
<dbReference type="RefSeq" id="WP_332292452.1">
    <property type="nucleotide sequence ID" value="NZ_JAZIBG010000049.1"/>
</dbReference>
<keyword evidence="9" id="KW-1185">Reference proteome</keyword>
<gene>
    <name evidence="8" type="ORF">V4F39_23275</name>
</gene>
<keyword evidence="4 7" id="KW-0812">Transmembrane</keyword>
<feature type="transmembrane region" description="Helical" evidence="7">
    <location>
        <begin position="141"/>
        <end position="162"/>
    </location>
</feature>
<keyword evidence="3" id="KW-1003">Cell membrane</keyword>
<dbReference type="PANTHER" id="PTHR30250">
    <property type="entry name" value="PST FAMILY PREDICTED COLANIC ACID TRANSPORTER"/>
    <property type="match status" value="1"/>
</dbReference>
<feature type="transmembrane region" description="Helical" evidence="7">
    <location>
        <begin position="38"/>
        <end position="64"/>
    </location>
</feature>
<evidence type="ECO:0000256" key="1">
    <source>
        <dbReference type="ARBA" id="ARBA00004651"/>
    </source>
</evidence>
<dbReference type="PANTHER" id="PTHR30250:SF10">
    <property type="entry name" value="LIPOPOLYSACCHARIDE BIOSYNTHESIS PROTEIN WZXC"/>
    <property type="match status" value="1"/>
</dbReference>
<dbReference type="AlphaFoldDB" id="A0AAW9QQI7"/>
<evidence type="ECO:0000256" key="3">
    <source>
        <dbReference type="ARBA" id="ARBA00022475"/>
    </source>
</evidence>
<organism evidence="8 9">
    <name type="scientific">Aquincola agrisoli</name>
    <dbReference type="NCBI Taxonomy" id="3119538"/>
    <lineage>
        <taxon>Bacteria</taxon>
        <taxon>Pseudomonadati</taxon>
        <taxon>Pseudomonadota</taxon>
        <taxon>Betaproteobacteria</taxon>
        <taxon>Burkholderiales</taxon>
        <taxon>Sphaerotilaceae</taxon>
        <taxon>Aquincola</taxon>
    </lineage>
</organism>
<feature type="transmembrane region" description="Helical" evidence="7">
    <location>
        <begin position="322"/>
        <end position="344"/>
    </location>
</feature>
<feature type="transmembrane region" description="Helical" evidence="7">
    <location>
        <begin position="12"/>
        <end position="32"/>
    </location>
</feature>
<protein>
    <submittedName>
        <fullName evidence="8">Lipopolysaccharide biosynthesis protein</fullName>
    </submittedName>
</protein>
<accession>A0AAW9QQI7</accession>
<comment type="caution">
    <text evidence="8">The sequence shown here is derived from an EMBL/GenBank/DDBJ whole genome shotgun (WGS) entry which is preliminary data.</text>
</comment>
<comment type="subcellular location">
    <subcellularLocation>
        <location evidence="1">Cell membrane</location>
        <topology evidence="1">Multi-pass membrane protein</topology>
    </subcellularLocation>
</comment>
<feature type="transmembrane region" description="Helical" evidence="7">
    <location>
        <begin position="112"/>
        <end position="132"/>
    </location>
</feature>
<feature type="transmembrane region" description="Helical" evidence="7">
    <location>
        <begin position="281"/>
        <end position="302"/>
    </location>
</feature>
<feature type="transmembrane region" description="Helical" evidence="7">
    <location>
        <begin position="380"/>
        <end position="397"/>
    </location>
</feature>
<feature type="transmembrane region" description="Helical" evidence="7">
    <location>
        <begin position="76"/>
        <end position="100"/>
    </location>
</feature>
<feature type="transmembrane region" description="Helical" evidence="7">
    <location>
        <begin position="417"/>
        <end position="436"/>
    </location>
</feature>
<dbReference type="Proteomes" id="UP001336250">
    <property type="component" value="Unassembled WGS sequence"/>
</dbReference>
<dbReference type="EMBL" id="JAZIBG010000049">
    <property type="protein sequence ID" value="MEF7616855.1"/>
    <property type="molecule type" value="Genomic_DNA"/>
</dbReference>
<feature type="transmembrane region" description="Helical" evidence="7">
    <location>
        <begin position="442"/>
        <end position="462"/>
    </location>
</feature>
<dbReference type="InterPro" id="IPR050833">
    <property type="entry name" value="Poly_Biosynth_Transport"/>
</dbReference>
<sequence length="492" mass="53697">MTSVRRALALSFLERYLTLVLALASNIILARLLTPEEIGIYSVSLAVIGIAQVLRDFGIGNFLIQEKDLSDDHIRTAFGMSLLLGGGLFLIVLLLAPMAARFYEDERMLQTLRISSLNFAILPFCTISLSLLRRELQFKRLLYVNLVAALVGFCSTIALAWAGFGANSMAISAVATNICVGVGAWVAQAQRRILLPSLSRWRQLLRFGGQSAAVNVVTTVSMDINDLALGKILGFTPVALFSRAQGLVNLFSRDLMGAVRNVAFPAYAQTHRCNGSVEAQYISSVGGVTAFAWPFFGFMALFPLEVLRLLYGPQWDAAAKLVPPLAVAGGLYAASSLISTLLMAAGRMDQVARLELIFQPLRAVIIVAAALVFRSLEACVWAYLLCFIIYVPLSYGVKNASLASDWSALRHQLFCSLKITVVTLALPGALSFWYGLDRAAPMSAGWFAMVILSGILCWVAGLRISEHPLASDPLMQRWMRHFPGLRLTPRRG</sequence>
<dbReference type="GO" id="GO:0005886">
    <property type="term" value="C:plasma membrane"/>
    <property type="evidence" value="ECO:0007669"/>
    <property type="project" value="UniProtKB-SubCell"/>
</dbReference>
<evidence type="ECO:0000256" key="5">
    <source>
        <dbReference type="ARBA" id="ARBA00022989"/>
    </source>
</evidence>
<evidence type="ECO:0000256" key="7">
    <source>
        <dbReference type="SAM" id="Phobius"/>
    </source>
</evidence>
<feature type="transmembrane region" description="Helical" evidence="7">
    <location>
        <begin position="168"/>
        <end position="187"/>
    </location>
</feature>
<comment type="similarity">
    <text evidence="2">Belongs to the polysaccharide synthase family.</text>
</comment>
<dbReference type="CDD" id="cd13127">
    <property type="entry name" value="MATE_tuaB_like"/>
    <property type="match status" value="1"/>
</dbReference>
<keyword evidence="5 7" id="KW-1133">Transmembrane helix</keyword>
<dbReference type="Pfam" id="PF13440">
    <property type="entry name" value="Polysacc_synt_3"/>
    <property type="match status" value="1"/>
</dbReference>
<evidence type="ECO:0000256" key="4">
    <source>
        <dbReference type="ARBA" id="ARBA00022692"/>
    </source>
</evidence>
<evidence type="ECO:0000313" key="8">
    <source>
        <dbReference type="EMBL" id="MEF7616855.1"/>
    </source>
</evidence>
<evidence type="ECO:0000256" key="2">
    <source>
        <dbReference type="ARBA" id="ARBA00007430"/>
    </source>
</evidence>
<evidence type="ECO:0000313" key="9">
    <source>
        <dbReference type="Proteomes" id="UP001336250"/>
    </source>
</evidence>
<name>A0AAW9QQI7_9BURK</name>